<dbReference type="PANTHER" id="PTHR38011:SF7">
    <property type="entry name" value="2,5-DIAMINO-6-RIBOSYLAMINO-4(3H)-PYRIMIDINONE 5'-PHOSPHATE REDUCTASE"/>
    <property type="match status" value="1"/>
</dbReference>
<dbReference type="PROSITE" id="PS51747">
    <property type="entry name" value="CYT_DCMP_DEAMINASES_2"/>
    <property type="match status" value="1"/>
</dbReference>
<comment type="similarity">
    <text evidence="5 12">In the C-terminal section; belongs to the HTP reductase family.</text>
</comment>
<keyword evidence="10 12" id="KW-0560">Oxidoreductase</keyword>
<dbReference type="SUPFAM" id="SSF53597">
    <property type="entry name" value="Dihydrofolate reductase-like"/>
    <property type="match status" value="1"/>
</dbReference>
<dbReference type="KEGG" id="ppec:H9W90_06760"/>
<dbReference type="InterPro" id="IPR024072">
    <property type="entry name" value="DHFR-like_dom_sf"/>
</dbReference>
<proteinExistence type="inferred from homology"/>
<accession>A0A7G9LEM9</accession>
<organism evidence="17 18">
    <name type="scientific">Polaribacter pectinis</name>
    <dbReference type="NCBI Taxonomy" id="2738844"/>
    <lineage>
        <taxon>Bacteria</taxon>
        <taxon>Pseudomonadati</taxon>
        <taxon>Bacteroidota</taxon>
        <taxon>Flavobacteriia</taxon>
        <taxon>Flavobacteriales</taxon>
        <taxon>Flavobacteriaceae</taxon>
    </lineage>
</organism>
<evidence type="ECO:0000256" key="9">
    <source>
        <dbReference type="ARBA" id="ARBA00022857"/>
    </source>
</evidence>
<evidence type="ECO:0000256" key="5">
    <source>
        <dbReference type="ARBA" id="ARBA00007417"/>
    </source>
</evidence>
<comment type="pathway">
    <text evidence="2 12">Cofactor biosynthesis; riboflavin biosynthesis; 5-amino-6-(D-ribitylamino)uracil from GTP: step 2/4.</text>
</comment>
<dbReference type="PANTHER" id="PTHR38011">
    <property type="entry name" value="DIHYDROFOLATE REDUCTASE FAMILY PROTEIN (AFU_ORTHOLOGUE AFUA_8G06820)"/>
    <property type="match status" value="1"/>
</dbReference>
<dbReference type="InterPro" id="IPR016193">
    <property type="entry name" value="Cytidine_deaminase-like"/>
</dbReference>
<reference evidence="17 18" key="1">
    <citation type="submission" date="2020-08" db="EMBL/GenBank/DDBJ databases">
        <title>Polaribacter sp. L12M9 isolated from gut of the Korean scallop.</title>
        <authorList>
            <person name="Jeong Y.S."/>
        </authorList>
    </citation>
    <scope>NUCLEOTIDE SEQUENCE [LARGE SCALE GENOMIC DNA]</scope>
    <source>
        <strain evidence="17 18">L12M9</strain>
    </source>
</reference>
<dbReference type="InterPro" id="IPR002125">
    <property type="entry name" value="CMP_dCMP_dom"/>
</dbReference>
<dbReference type="UniPathway" id="UPA00275">
    <property type="reaction ID" value="UER00401"/>
</dbReference>
<feature type="domain" description="CMP/dCMP-type deaminase" evidence="16">
    <location>
        <begin position="1"/>
        <end position="125"/>
    </location>
</feature>
<sequence length="347" mass="38896">MKHEIYIKRCLQIAKNGLGSARPNPSVGAVIVYKNKIIGEGFTSSYGGNHAEVNAVNSVINKTLLKEATIYVTLEPCAHFGKTPPCADLLVKHKFKRVVIGCVDTNSLVAGKGIERLKNANIDVVVGVLEDECKEHHKRFFTVQNNKRPFIVLKWAETKDGFVAPESKNEQKPVFISNKYSQQLVHKLRSKEHAILVGTNTVLADNPKLNVRSWFGENPIRIVLDSSLRIANNANILDGSVKTIVITKERKENLKPRENVIFEEISFSKNVAQQICKVLQKHNLQSVIVEGGTQTLQTFVDENLWDEALVFIGDNNFEKGVKAPVFNGKFSSEEYIKNDVLKIYKND</sequence>
<dbReference type="PROSITE" id="PS00903">
    <property type="entry name" value="CYT_DCMP_DEAMINASES_1"/>
    <property type="match status" value="1"/>
</dbReference>
<feature type="binding site" evidence="15">
    <location>
        <position position="86"/>
    </location>
    <ligand>
        <name>Zn(2+)</name>
        <dbReference type="ChEBI" id="CHEBI:29105"/>
        <note>catalytic</note>
    </ligand>
</feature>
<feature type="binding site" evidence="15">
    <location>
        <position position="77"/>
    </location>
    <ligand>
        <name>Zn(2+)</name>
        <dbReference type="ChEBI" id="CHEBI:29105"/>
        <note>catalytic</note>
    </ligand>
</feature>
<dbReference type="Pfam" id="PF00383">
    <property type="entry name" value="dCMP_cyt_deam_1"/>
    <property type="match status" value="1"/>
</dbReference>
<dbReference type="InterPro" id="IPR016192">
    <property type="entry name" value="APOBEC/CMP_deaminase_Zn-bd"/>
</dbReference>
<dbReference type="CDD" id="cd01284">
    <property type="entry name" value="Riboflavin_deaminase-reductase"/>
    <property type="match status" value="1"/>
</dbReference>
<dbReference type="EMBL" id="CP060695">
    <property type="protein sequence ID" value="QNM87078.1"/>
    <property type="molecule type" value="Genomic_DNA"/>
</dbReference>
<evidence type="ECO:0000256" key="1">
    <source>
        <dbReference type="ARBA" id="ARBA00002151"/>
    </source>
</evidence>
<evidence type="ECO:0000259" key="16">
    <source>
        <dbReference type="PROSITE" id="PS51747"/>
    </source>
</evidence>
<dbReference type="GO" id="GO:0008703">
    <property type="term" value="F:5-amino-6-(5-phosphoribosylamino)uracil reductase activity"/>
    <property type="evidence" value="ECO:0007669"/>
    <property type="project" value="UniProtKB-EC"/>
</dbReference>
<comment type="cofactor">
    <cofactor evidence="12 15">
        <name>Zn(2+)</name>
        <dbReference type="ChEBI" id="CHEBI:29105"/>
    </cofactor>
    <text evidence="12 15">Binds 1 zinc ion.</text>
</comment>
<feature type="binding site" evidence="14">
    <location>
        <position position="156"/>
    </location>
    <ligand>
        <name>NADP(+)</name>
        <dbReference type="ChEBI" id="CHEBI:58349"/>
    </ligand>
</feature>
<evidence type="ECO:0000313" key="18">
    <source>
        <dbReference type="Proteomes" id="UP000515808"/>
    </source>
</evidence>
<dbReference type="PIRSF" id="PIRSF006769">
    <property type="entry name" value="RibD"/>
    <property type="match status" value="1"/>
</dbReference>
<feature type="binding site" evidence="14">
    <location>
        <position position="290"/>
    </location>
    <ligand>
        <name>substrate</name>
    </ligand>
</feature>
<dbReference type="NCBIfam" id="TIGR00326">
    <property type="entry name" value="eubact_ribD"/>
    <property type="match status" value="1"/>
</dbReference>
<dbReference type="InterPro" id="IPR002734">
    <property type="entry name" value="RibDG_C"/>
</dbReference>
<dbReference type="Proteomes" id="UP000515808">
    <property type="component" value="Chromosome"/>
</dbReference>
<dbReference type="InterPro" id="IPR050765">
    <property type="entry name" value="Riboflavin_Biosynth_HTPR"/>
</dbReference>
<dbReference type="GO" id="GO:0008835">
    <property type="term" value="F:diaminohydroxyphosphoribosylaminopyrimidine deaminase activity"/>
    <property type="evidence" value="ECO:0007669"/>
    <property type="project" value="UniProtKB-EC"/>
</dbReference>
<gene>
    <name evidence="17" type="primary">ribD</name>
    <name evidence="17" type="ORF">H9W90_06760</name>
</gene>
<comment type="catalytic activity">
    <reaction evidence="12">
        <text>2,5-diamino-6-hydroxy-4-(5-phosphoribosylamino)-pyrimidine + H2O + H(+) = 5-amino-6-(5-phospho-D-ribosylamino)uracil + NH4(+)</text>
        <dbReference type="Rhea" id="RHEA:21868"/>
        <dbReference type="ChEBI" id="CHEBI:15377"/>
        <dbReference type="ChEBI" id="CHEBI:15378"/>
        <dbReference type="ChEBI" id="CHEBI:28938"/>
        <dbReference type="ChEBI" id="CHEBI:58453"/>
        <dbReference type="ChEBI" id="CHEBI:58614"/>
        <dbReference type="EC" id="3.5.4.26"/>
    </reaction>
</comment>
<evidence type="ECO:0000256" key="3">
    <source>
        <dbReference type="ARBA" id="ARBA00004910"/>
    </source>
</evidence>
<dbReference type="EC" id="3.5.4.26" evidence="12"/>
<evidence type="ECO:0000256" key="7">
    <source>
        <dbReference type="ARBA" id="ARBA00022723"/>
    </source>
</evidence>
<evidence type="ECO:0000256" key="2">
    <source>
        <dbReference type="ARBA" id="ARBA00004882"/>
    </source>
</evidence>
<dbReference type="Pfam" id="PF01872">
    <property type="entry name" value="RibD_C"/>
    <property type="match status" value="1"/>
</dbReference>
<evidence type="ECO:0000256" key="13">
    <source>
        <dbReference type="PIRSR" id="PIRSR006769-1"/>
    </source>
</evidence>
<dbReference type="EC" id="1.1.1.193" evidence="12"/>
<evidence type="ECO:0000256" key="15">
    <source>
        <dbReference type="PIRSR" id="PIRSR006769-3"/>
    </source>
</evidence>
<evidence type="ECO:0000256" key="10">
    <source>
        <dbReference type="ARBA" id="ARBA00023002"/>
    </source>
</evidence>
<dbReference type="GO" id="GO:0009231">
    <property type="term" value="P:riboflavin biosynthetic process"/>
    <property type="evidence" value="ECO:0007669"/>
    <property type="project" value="UniProtKB-UniPathway"/>
</dbReference>
<evidence type="ECO:0000313" key="17">
    <source>
        <dbReference type="EMBL" id="QNM87078.1"/>
    </source>
</evidence>
<dbReference type="Gene3D" id="3.40.140.10">
    <property type="entry name" value="Cytidine Deaminase, domain 2"/>
    <property type="match status" value="1"/>
</dbReference>
<comment type="pathway">
    <text evidence="3 12">Cofactor biosynthesis; riboflavin biosynthesis; 5-amino-6-(D-ribitylamino)uracil from GTP: step 3/4.</text>
</comment>
<comment type="catalytic activity">
    <reaction evidence="12">
        <text>5-amino-6-(5-phospho-D-ribitylamino)uracil + NADP(+) = 5-amino-6-(5-phospho-D-ribosylamino)uracil + NADPH + H(+)</text>
        <dbReference type="Rhea" id="RHEA:17845"/>
        <dbReference type="ChEBI" id="CHEBI:15378"/>
        <dbReference type="ChEBI" id="CHEBI:57783"/>
        <dbReference type="ChEBI" id="CHEBI:58349"/>
        <dbReference type="ChEBI" id="CHEBI:58421"/>
        <dbReference type="ChEBI" id="CHEBI:58453"/>
        <dbReference type="EC" id="1.1.1.193"/>
    </reaction>
</comment>
<evidence type="ECO:0000256" key="12">
    <source>
        <dbReference type="PIRNR" id="PIRNR006769"/>
    </source>
</evidence>
<evidence type="ECO:0000256" key="6">
    <source>
        <dbReference type="ARBA" id="ARBA00022619"/>
    </source>
</evidence>
<dbReference type="AlphaFoldDB" id="A0A7G9LEM9"/>
<dbReference type="InterPro" id="IPR004794">
    <property type="entry name" value="Eubact_RibD"/>
</dbReference>
<feature type="binding site" evidence="14">
    <location>
        <position position="226"/>
    </location>
    <ligand>
        <name>NADP(+)</name>
        <dbReference type="ChEBI" id="CHEBI:58349"/>
    </ligand>
</feature>
<feature type="binding site" evidence="14">
    <location>
        <position position="205"/>
    </location>
    <ligand>
        <name>NADP(+)</name>
        <dbReference type="ChEBI" id="CHEBI:58349"/>
    </ligand>
</feature>
<dbReference type="GO" id="GO:0008270">
    <property type="term" value="F:zinc ion binding"/>
    <property type="evidence" value="ECO:0007669"/>
    <property type="project" value="InterPro"/>
</dbReference>
<feature type="binding site" evidence="14">
    <location>
        <position position="212"/>
    </location>
    <ligand>
        <name>substrate</name>
    </ligand>
</feature>
<keyword evidence="9 12" id="KW-0521">NADP</keyword>
<evidence type="ECO:0000256" key="4">
    <source>
        <dbReference type="ARBA" id="ARBA00005259"/>
    </source>
</evidence>
<comment type="similarity">
    <text evidence="4 12">In the N-terminal section; belongs to the cytidine and deoxycytidylate deaminase family.</text>
</comment>
<keyword evidence="7 12" id="KW-0479">Metal-binding</keyword>
<keyword evidence="12 17" id="KW-0378">Hydrolase</keyword>
<feature type="binding site" evidence="14">
    <location>
        <position position="189"/>
    </location>
    <ligand>
        <name>substrate</name>
    </ligand>
</feature>
<comment type="function">
    <text evidence="1 12">Converts 2,5-diamino-6-(ribosylamino)-4(3h)-pyrimidinone 5'-phosphate into 5-amino-6-(ribosylamino)-2,4(1h,3h)-pyrimidinedione 5'-phosphate.</text>
</comment>
<dbReference type="Gene3D" id="3.40.430.10">
    <property type="entry name" value="Dihydrofolate Reductase, subunit A"/>
    <property type="match status" value="1"/>
</dbReference>
<keyword evidence="11" id="KW-0511">Multifunctional enzyme</keyword>
<keyword evidence="6 12" id="KW-0686">Riboflavin biosynthesis</keyword>
<keyword evidence="18" id="KW-1185">Reference proteome</keyword>
<feature type="binding site" evidence="15">
    <location>
        <position position="50"/>
    </location>
    <ligand>
        <name>Zn(2+)</name>
        <dbReference type="ChEBI" id="CHEBI:29105"/>
        <note>catalytic</note>
    </ligand>
</feature>
<protein>
    <recommendedName>
        <fullName evidence="12">Riboflavin biosynthesis protein RibD</fullName>
    </recommendedName>
    <domain>
        <recommendedName>
            <fullName evidence="12">Diaminohydroxyphosphoribosylaminopyrimidine deaminase</fullName>
            <shortName evidence="12">DRAP deaminase</shortName>
            <ecNumber evidence="12">3.5.4.26</ecNumber>
        </recommendedName>
        <alternativeName>
            <fullName evidence="12">Riboflavin-specific deaminase</fullName>
        </alternativeName>
    </domain>
    <domain>
        <recommendedName>
            <fullName evidence="12">5-amino-6-(5-phosphoribosylamino)uracil reductase</fullName>
            <ecNumber evidence="12">1.1.1.193</ecNumber>
        </recommendedName>
        <alternativeName>
            <fullName evidence="12">HTP reductase</fullName>
        </alternativeName>
    </domain>
</protein>
<feature type="active site" description="Proton donor" evidence="13">
    <location>
        <position position="52"/>
    </location>
</feature>
<feature type="binding site" evidence="14">
    <location>
        <position position="201"/>
    </location>
    <ligand>
        <name>NADP(+)</name>
        <dbReference type="ChEBI" id="CHEBI:58349"/>
    </ligand>
</feature>
<name>A0A7G9LEM9_9FLAO</name>
<dbReference type="SUPFAM" id="SSF53927">
    <property type="entry name" value="Cytidine deaminase-like"/>
    <property type="match status" value="1"/>
</dbReference>
<evidence type="ECO:0000256" key="11">
    <source>
        <dbReference type="ARBA" id="ARBA00023268"/>
    </source>
</evidence>
<evidence type="ECO:0000256" key="14">
    <source>
        <dbReference type="PIRSR" id="PIRSR006769-2"/>
    </source>
</evidence>
<feature type="binding site" evidence="14">
    <location>
        <position position="209"/>
    </location>
    <ligand>
        <name>substrate</name>
    </ligand>
</feature>
<evidence type="ECO:0000256" key="8">
    <source>
        <dbReference type="ARBA" id="ARBA00022833"/>
    </source>
</evidence>
<keyword evidence="8 12" id="KW-0862">Zinc</keyword>